<keyword evidence="11" id="KW-0695">RNA-directed DNA polymerase</keyword>
<evidence type="ECO:0000256" key="12">
    <source>
        <dbReference type="ARBA" id="ARBA00023268"/>
    </source>
</evidence>
<dbReference type="CDD" id="cd00303">
    <property type="entry name" value="retropepsin_like"/>
    <property type="match status" value="1"/>
</dbReference>
<keyword evidence="13" id="KW-0175">Coiled coil</keyword>
<dbReference type="Pfam" id="PF17921">
    <property type="entry name" value="Integrase_H2C2"/>
    <property type="match status" value="1"/>
</dbReference>
<gene>
    <name evidence="16" type="primary">TY3B-I_64</name>
    <name evidence="16" type="ORF">AVEN_165283_1</name>
</gene>
<evidence type="ECO:0000259" key="14">
    <source>
        <dbReference type="PROSITE" id="PS50878"/>
    </source>
</evidence>
<dbReference type="GO" id="GO:0006508">
    <property type="term" value="P:proteolysis"/>
    <property type="evidence" value="ECO:0007669"/>
    <property type="project" value="UniProtKB-KW"/>
</dbReference>
<proteinExistence type="predicted"/>
<dbReference type="Pfam" id="PF00665">
    <property type="entry name" value="rve"/>
    <property type="match status" value="1"/>
</dbReference>
<dbReference type="InterPro" id="IPR001969">
    <property type="entry name" value="Aspartic_peptidase_AS"/>
</dbReference>
<dbReference type="InterPro" id="IPR000477">
    <property type="entry name" value="RT_dom"/>
</dbReference>
<accession>A0A4Y2AT90</accession>
<dbReference type="SUPFAM" id="SSF56672">
    <property type="entry name" value="DNA/RNA polymerases"/>
    <property type="match status" value="1"/>
</dbReference>
<dbReference type="CDD" id="cd09274">
    <property type="entry name" value="RNase_HI_RT_Ty3"/>
    <property type="match status" value="1"/>
</dbReference>
<evidence type="ECO:0000313" key="16">
    <source>
        <dbReference type="EMBL" id="GBL83050.1"/>
    </source>
</evidence>
<keyword evidence="10" id="KW-0229">DNA integration</keyword>
<dbReference type="Gene3D" id="2.40.70.10">
    <property type="entry name" value="Acid Proteases"/>
    <property type="match status" value="1"/>
</dbReference>
<comment type="caution">
    <text evidence="16">The sequence shown here is derived from an EMBL/GenBank/DDBJ whole genome shotgun (WGS) entry which is preliminary data.</text>
</comment>
<keyword evidence="12" id="KW-0511">Multifunctional enzyme</keyword>
<dbReference type="SUPFAM" id="SSF53098">
    <property type="entry name" value="Ribonuclease H-like"/>
    <property type="match status" value="1"/>
</dbReference>
<dbReference type="InterPro" id="IPR043502">
    <property type="entry name" value="DNA/RNA_pol_sf"/>
</dbReference>
<dbReference type="FunFam" id="3.10.10.10:FF:000002">
    <property type="entry name" value="Retrovirus-related Pol polyprotein from transposon 17.6-like protein"/>
    <property type="match status" value="1"/>
</dbReference>
<keyword evidence="9" id="KW-0694">RNA-binding</keyword>
<dbReference type="GO" id="GO:0042575">
    <property type="term" value="C:DNA polymerase complex"/>
    <property type="evidence" value="ECO:0007669"/>
    <property type="project" value="UniProtKB-ARBA"/>
</dbReference>
<feature type="domain" description="Reverse transcriptase" evidence="14">
    <location>
        <begin position="694"/>
        <end position="873"/>
    </location>
</feature>
<evidence type="ECO:0000256" key="2">
    <source>
        <dbReference type="ARBA" id="ARBA00022670"/>
    </source>
</evidence>
<dbReference type="InterPro" id="IPR041588">
    <property type="entry name" value="Integrase_H2C2"/>
</dbReference>
<dbReference type="Gene3D" id="1.10.340.70">
    <property type="match status" value="1"/>
</dbReference>
<evidence type="ECO:0000256" key="7">
    <source>
        <dbReference type="ARBA" id="ARBA00022801"/>
    </source>
</evidence>
<dbReference type="GO" id="GO:0004519">
    <property type="term" value="F:endonuclease activity"/>
    <property type="evidence" value="ECO:0007669"/>
    <property type="project" value="UniProtKB-KW"/>
</dbReference>
<reference evidence="16 17" key="1">
    <citation type="journal article" date="2019" name="Sci. Rep.">
        <title>Orb-weaving spider Araneus ventricosus genome elucidates the spidroin gene catalogue.</title>
        <authorList>
            <person name="Kono N."/>
            <person name="Nakamura H."/>
            <person name="Ohtoshi R."/>
            <person name="Moran D.A.P."/>
            <person name="Shinohara A."/>
            <person name="Yoshida Y."/>
            <person name="Fujiwara M."/>
            <person name="Mori M."/>
            <person name="Tomita M."/>
            <person name="Arakawa K."/>
        </authorList>
    </citation>
    <scope>NUCLEOTIDE SEQUENCE [LARGE SCALE GENOMIC DNA]</scope>
</reference>
<dbReference type="Pfam" id="PF00078">
    <property type="entry name" value="RVT_1"/>
    <property type="match status" value="1"/>
</dbReference>
<dbReference type="EC" id="2.7.7.49" evidence="1"/>
<dbReference type="Proteomes" id="UP000499080">
    <property type="component" value="Unassembled WGS sequence"/>
</dbReference>
<dbReference type="CDD" id="cd01647">
    <property type="entry name" value="RT_LTR"/>
    <property type="match status" value="1"/>
</dbReference>
<evidence type="ECO:0000256" key="4">
    <source>
        <dbReference type="ARBA" id="ARBA00022695"/>
    </source>
</evidence>
<keyword evidence="2" id="KW-0645">Protease</keyword>
<keyword evidence="3" id="KW-0808">Transferase</keyword>
<evidence type="ECO:0000256" key="5">
    <source>
        <dbReference type="ARBA" id="ARBA00022722"/>
    </source>
</evidence>
<dbReference type="InterPro" id="IPR043128">
    <property type="entry name" value="Rev_trsase/Diguanyl_cyclase"/>
</dbReference>
<keyword evidence="17" id="KW-1185">Reference proteome</keyword>
<organism evidence="16 17">
    <name type="scientific">Araneus ventricosus</name>
    <name type="common">Orbweaver spider</name>
    <name type="synonym">Epeira ventricosa</name>
    <dbReference type="NCBI Taxonomy" id="182803"/>
    <lineage>
        <taxon>Eukaryota</taxon>
        <taxon>Metazoa</taxon>
        <taxon>Ecdysozoa</taxon>
        <taxon>Arthropoda</taxon>
        <taxon>Chelicerata</taxon>
        <taxon>Arachnida</taxon>
        <taxon>Araneae</taxon>
        <taxon>Araneomorphae</taxon>
        <taxon>Entelegynae</taxon>
        <taxon>Araneoidea</taxon>
        <taxon>Araneidae</taxon>
        <taxon>Araneus</taxon>
    </lineage>
</organism>
<keyword evidence="6" id="KW-0255">Endonuclease</keyword>
<keyword evidence="7" id="KW-0378">Hydrolase</keyword>
<dbReference type="InterPro" id="IPR021109">
    <property type="entry name" value="Peptidase_aspartic_dom_sf"/>
</dbReference>
<sequence length="1556" mass="177562">MPETGHLTRSMDKQFEKLFAMMAEMKAGQEEMRVAQAGLEQKMEAGQEEMRVAQAGLEQKMEAGQEEMRSGQEEIKNQIQAHVESQVDEIKIHVDGCIGKIEEEVECVKGKIDKVESEVQEKIGNLERRISELEDRPNNFQTSPELVYARSTIKPLTFDGQTSWTVFKTQFDVVSSTNGWTDFVKASQLVASLRGSAADVLQGIPADKLTDLTIIENALESRFGDSHLTQFYRTELKTRRQKPGEILQVLAADVERLMSLAYAECPMDVRESLAAQYFVDAIRDEDTQHSTRLMDAKDLKSSLTYSMKYEAARSVSKTSRHCCWKEEHSSAKLERDLLEVQQERARAEGVPGDYFEPGKLTHGCLAGRRLPSLNRAPEGGPRVSSLSGKKNGLYLEGSICGIQCLMLVDTGANVTLLRTDLAQKLKEQLIYTAPNISLKTATGERTEIRGKLDASIECGSRKFHHRIYVADITDPSILGLDFLQKFNFTVDLEKNEIRTGGEEIPLFSASLQHSKSCSVLAKKRTIIPARSECLIQGVPEVPGQFRYTVTDFPSYVSQKGVLVAATLVDLEMEAIPVRVLNLNNKPKILDKGDVIATCEPVVDIVARPQEFSGVQHLPSTLGNLEILNEEQRRAVRKLLKEFQNLFSTCDADVGRCNMTQHRINTGDHPPIKQYPRRLTLARKEEADHLVKEMVDNGIIEESSGPWASPIVLVKKKDGSTRFCVDYRKLNEITKKDSYPLPRIDDTLDALNGSQWFTTLDLKSVYWQVEIRPEDREKTAFTTGQGLWQFKVMPFGLCNAPATFERLMETVLRGLSSEACLVYLDDIIIVGRTFEEHLNNLRKVFQRLQKVNLKLSPKKCRFFQKEVTYLGHVISAEGVKTDPEKIKAVVDWPRPETVHYLRSFLGLCTYYRRFVKDFSTIARPLHKLTEAKSNFNWTEECEKSFNSLKQALTSSPILTYPRTDKDFILDTDASNEGIGAVLSQNIGNEKRVIAYFSKSLGKPERNYCVTRKELLAIVKSIEHFHHYLYGRKFLLRTDHASLRWLLNFKEPEGQIARWIQRLQEYDFEIQHRKGTSHGNADALSRRPCTESCKHCTNAERKFGMEIDISVKVLTTTSADPWSSCEIQKSQLEDPNIKPILEKKLNSADRPSWQEIAPESPATKRYWALWDSLHLKDGVLYRKWESDDGNSCRWQLILPKSKIPEVLRETHDSASGGHFRVMKTLSKTRERFYWDRLRANVEKWCRECHACGARKGPKARTKGRLQRYNVGAPFERMALDILGHFPVTTKGNRYVLVLMDYFTKWPEAIPIPDQEASTVAEELVRSWISSYGVPMILHSDQGTNFNFGLFTKLCKLLGILKTRTTALHPESDGMVERFNRTILNHLALFVSRNQTDWDTHLPLFLLAYRSVEHEVTGLTPAEMLFGRTLRLPCDILFGRPSETPSSPNEYMKSLETRLESVHAFARERIKLASERMKTRYDSRATDHHFKEGDLVWMFNPKRRRGLSPKLQQNWEGPYTVVKKLNDVVYRVQRSPNAKPKVIHINRLAPYRATDHSSM</sequence>
<evidence type="ECO:0000256" key="9">
    <source>
        <dbReference type="ARBA" id="ARBA00022884"/>
    </source>
</evidence>
<dbReference type="Gene3D" id="3.30.70.270">
    <property type="match status" value="2"/>
</dbReference>
<feature type="coiled-coil region" evidence="13">
    <location>
        <begin position="98"/>
        <end position="136"/>
    </location>
</feature>
<evidence type="ECO:0000256" key="3">
    <source>
        <dbReference type="ARBA" id="ARBA00022679"/>
    </source>
</evidence>
<keyword evidence="4" id="KW-0548">Nucleotidyltransferase</keyword>
<evidence type="ECO:0000259" key="15">
    <source>
        <dbReference type="PROSITE" id="PS50994"/>
    </source>
</evidence>
<dbReference type="FunFam" id="3.30.420.10:FF:000032">
    <property type="entry name" value="Retrovirus-related Pol polyprotein from transposon 297-like Protein"/>
    <property type="match status" value="1"/>
</dbReference>
<dbReference type="OrthoDB" id="4369127at2759"/>
<evidence type="ECO:0000256" key="1">
    <source>
        <dbReference type="ARBA" id="ARBA00012493"/>
    </source>
</evidence>
<dbReference type="PANTHER" id="PTHR37984">
    <property type="entry name" value="PROTEIN CBG26694"/>
    <property type="match status" value="1"/>
</dbReference>
<dbReference type="Pfam" id="PF17919">
    <property type="entry name" value="RT_RNaseH_2"/>
    <property type="match status" value="1"/>
</dbReference>
<dbReference type="GO" id="GO:0003723">
    <property type="term" value="F:RNA binding"/>
    <property type="evidence" value="ECO:0007669"/>
    <property type="project" value="UniProtKB-KW"/>
</dbReference>
<evidence type="ECO:0000313" key="17">
    <source>
        <dbReference type="Proteomes" id="UP000499080"/>
    </source>
</evidence>
<dbReference type="Pfam" id="PF13975">
    <property type="entry name" value="gag-asp_proteas"/>
    <property type="match status" value="1"/>
</dbReference>
<dbReference type="FunFam" id="3.10.10.10:FF:000007">
    <property type="entry name" value="Retrovirus-related Pol polyprotein from transposon 17.6-like Protein"/>
    <property type="match status" value="1"/>
</dbReference>
<dbReference type="Gene3D" id="3.10.10.10">
    <property type="entry name" value="HIV Type 1 Reverse Transcriptase, subunit A, domain 1"/>
    <property type="match status" value="1"/>
</dbReference>
<dbReference type="Gene3D" id="3.10.20.370">
    <property type="match status" value="1"/>
</dbReference>
<name>A0A4Y2AT90_ARAVE</name>
<dbReference type="InterPro" id="IPR001584">
    <property type="entry name" value="Integrase_cat-core"/>
</dbReference>
<evidence type="ECO:0000256" key="10">
    <source>
        <dbReference type="ARBA" id="ARBA00022908"/>
    </source>
</evidence>
<protein>
    <recommendedName>
        <fullName evidence="1">RNA-directed DNA polymerase</fullName>
        <ecNumber evidence="1">2.7.7.49</ecNumber>
    </recommendedName>
</protein>
<dbReference type="FunFam" id="3.10.20.370:FF:000001">
    <property type="entry name" value="Retrovirus-related Pol polyprotein from transposon 17.6-like protein"/>
    <property type="match status" value="1"/>
</dbReference>
<dbReference type="GO" id="GO:0004190">
    <property type="term" value="F:aspartic-type endopeptidase activity"/>
    <property type="evidence" value="ECO:0007669"/>
    <property type="project" value="InterPro"/>
</dbReference>
<evidence type="ECO:0000256" key="13">
    <source>
        <dbReference type="SAM" id="Coils"/>
    </source>
</evidence>
<evidence type="ECO:0000256" key="6">
    <source>
        <dbReference type="ARBA" id="ARBA00022759"/>
    </source>
</evidence>
<dbReference type="InterPro" id="IPR012337">
    <property type="entry name" value="RNaseH-like_sf"/>
</dbReference>
<dbReference type="FunFam" id="3.30.70.270:FF:000020">
    <property type="entry name" value="Transposon Tf2-6 polyprotein-like Protein"/>
    <property type="match status" value="1"/>
</dbReference>
<evidence type="ECO:0000256" key="11">
    <source>
        <dbReference type="ARBA" id="ARBA00022918"/>
    </source>
</evidence>
<dbReference type="InterPro" id="IPR036397">
    <property type="entry name" value="RNaseH_sf"/>
</dbReference>
<dbReference type="PROSITE" id="PS00141">
    <property type="entry name" value="ASP_PROTEASE"/>
    <property type="match status" value="1"/>
</dbReference>
<dbReference type="PANTHER" id="PTHR37984:SF5">
    <property type="entry name" value="PROTEIN NYNRIN-LIKE"/>
    <property type="match status" value="1"/>
</dbReference>
<dbReference type="GO" id="GO:0003964">
    <property type="term" value="F:RNA-directed DNA polymerase activity"/>
    <property type="evidence" value="ECO:0007669"/>
    <property type="project" value="UniProtKB-KW"/>
</dbReference>
<keyword evidence="5" id="KW-0540">Nuclease</keyword>
<evidence type="ECO:0000256" key="8">
    <source>
        <dbReference type="ARBA" id="ARBA00022842"/>
    </source>
</evidence>
<dbReference type="Pfam" id="PF22938">
    <property type="entry name" value="Integrase_p58_C"/>
    <property type="match status" value="1"/>
</dbReference>
<keyword evidence="8" id="KW-0460">Magnesium</keyword>
<dbReference type="PROSITE" id="PS50878">
    <property type="entry name" value="RT_POL"/>
    <property type="match status" value="1"/>
</dbReference>
<dbReference type="InterPro" id="IPR054465">
    <property type="entry name" value="Integrase_p58-like_C"/>
</dbReference>
<dbReference type="InterPro" id="IPR041577">
    <property type="entry name" value="RT_RNaseH_2"/>
</dbReference>
<dbReference type="FunFam" id="1.10.340.70:FF:000001">
    <property type="entry name" value="Retrovirus-related Pol polyprotein from transposon gypsy-like Protein"/>
    <property type="match status" value="1"/>
</dbReference>
<dbReference type="GO" id="GO:0015074">
    <property type="term" value="P:DNA integration"/>
    <property type="evidence" value="ECO:0007669"/>
    <property type="project" value="UniProtKB-KW"/>
</dbReference>
<dbReference type="EMBL" id="BGPR01000031">
    <property type="protein sequence ID" value="GBL83050.1"/>
    <property type="molecule type" value="Genomic_DNA"/>
</dbReference>
<dbReference type="SUPFAM" id="SSF50630">
    <property type="entry name" value="Acid proteases"/>
    <property type="match status" value="1"/>
</dbReference>
<dbReference type="Gene3D" id="3.30.420.10">
    <property type="entry name" value="Ribonuclease H-like superfamily/Ribonuclease H"/>
    <property type="match status" value="1"/>
</dbReference>
<feature type="domain" description="Integrase catalytic" evidence="15">
    <location>
        <begin position="1267"/>
        <end position="1426"/>
    </location>
</feature>
<dbReference type="PROSITE" id="PS50994">
    <property type="entry name" value="INTEGRASE"/>
    <property type="match status" value="1"/>
</dbReference>
<dbReference type="InterPro" id="IPR050951">
    <property type="entry name" value="Retrovirus_Pol_polyprotein"/>
</dbReference>